<sequence>MNKQLFARQWRTTVRKNESDLYIETVYLDKFCEVEGWFTVQPGDFKILEACIDVYRGPWERGRRKLDGLLGREAYLGSSKIFLEAAQEDKRGIWAEVMLEGLKGLLQAEFWIHKDRGYSSFEDYERYFQDGFTDSCVYYSNLENVKTKFYQHAGPVRSDLLFTRHRSSFLEEREGRYYLTGSLMDSFHQMALAIEVSKDRKVLAAKGQVIRSVDEICKKGEEQVAHLLGEPVSPQGWQKSVGGALGCTHLADLARELARTFQLWELFFQVIRMRD</sequence>
<proteinExistence type="predicted"/>
<reference evidence="1 2" key="1">
    <citation type="submission" date="2023-04" db="EMBL/GenBank/DDBJ databases">
        <authorList>
            <person name="Hsu D."/>
        </authorList>
    </citation>
    <scope>NUCLEOTIDE SEQUENCE [LARGE SCALE GENOMIC DNA]</scope>
    <source>
        <strain evidence="1 2">MK1</strain>
    </source>
</reference>
<gene>
    <name evidence="1" type="ORF">MFMK1_002682</name>
</gene>
<keyword evidence="2" id="KW-1185">Reference proteome</keyword>
<dbReference type="InterPro" id="IPR021312">
    <property type="entry name" value="DUF2889"/>
</dbReference>
<evidence type="ECO:0000313" key="2">
    <source>
        <dbReference type="Proteomes" id="UP001329915"/>
    </source>
</evidence>
<evidence type="ECO:0000313" key="1">
    <source>
        <dbReference type="EMBL" id="WRO22841.1"/>
    </source>
</evidence>
<name>A0AAU0UP06_9FIRM</name>
<dbReference type="KEGG" id="dbc:MFMK1_002682"/>
<protein>
    <submittedName>
        <fullName evidence="1">DUF2889 domain-containing protein</fullName>
    </submittedName>
</protein>
<dbReference type="Proteomes" id="UP001329915">
    <property type="component" value="Chromosome"/>
</dbReference>
<dbReference type="AlphaFoldDB" id="A0AAU0UP06"/>
<accession>A0AAU0UP06</accession>
<dbReference type="EMBL" id="CP121694">
    <property type="protein sequence ID" value="WRO22841.1"/>
    <property type="molecule type" value="Genomic_DNA"/>
</dbReference>
<dbReference type="Pfam" id="PF11136">
    <property type="entry name" value="DUF2889"/>
    <property type="match status" value="1"/>
</dbReference>
<organism evidence="1 2">
    <name type="scientific">Metallumcola ferriviriculae</name>
    <dbReference type="NCBI Taxonomy" id="3039180"/>
    <lineage>
        <taxon>Bacteria</taxon>
        <taxon>Bacillati</taxon>
        <taxon>Bacillota</taxon>
        <taxon>Clostridia</taxon>
        <taxon>Neomoorellales</taxon>
        <taxon>Desulfitibacteraceae</taxon>
        <taxon>Metallumcola</taxon>
    </lineage>
</organism>
<dbReference type="RefSeq" id="WP_366922237.1">
    <property type="nucleotide sequence ID" value="NZ_CP121694.1"/>
</dbReference>